<accession>A0AAV2DYX2</accession>
<feature type="signal peptide" evidence="2">
    <location>
        <begin position="1"/>
        <end position="23"/>
    </location>
</feature>
<sequence>MMLRRSWSARLLWLILLENYDDDFEFQGVGSNSATLHTDREQSRPPMEPNHALFHANVDATKRHEH</sequence>
<name>A0AAV2DYX2_9ROSI</name>
<evidence type="ECO:0000313" key="3">
    <source>
        <dbReference type="EMBL" id="CAL1378722.1"/>
    </source>
</evidence>
<evidence type="ECO:0008006" key="5">
    <source>
        <dbReference type="Google" id="ProtNLM"/>
    </source>
</evidence>
<dbReference type="AlphaFoldDB" id="A0AAV2DYX2"/>
<gene>
    <name evidence="3" type="ORF">LTRI10_LOCUS20285</name>
</gene>
<proteinExistence type="predicted"/>
<evidence type="ECO:0000256" key="1">
    <source>
        <dbReference type="SAM" id="MobiDB-lite"/>
    </source>
</evidence>
<dbReference type="Proteomes" id="UP001497516">
    <property type="component" value="Chromosome 3"/>
</dbReference>
<feature type="region of interest" description="Disordered" evidence="1">
    <location>
        <begin position="35"/>
        <end position="66"/>
    </location>
</feature>
<reference evidence="3 4" key="1">
    <citation type="submission" date="2024-04" db="EMBL/GenBank/DDBJ databases">
        <authorList>
            <person name="Fracassetti M."/>
        </authorList>
    </citation>
    <scope>NUCLEOTIDE SEQUENCE [LARGE SCALE GENOMIC DNA]</scope>
</reference>
<evidence type="ECO:0000313" key="4">
    <source>
        <dbReference type="Proteomes" id="UP001497516"/>
    </source>
</evidence>
<dbReference type="EMBL" id="OZ034816">
    <property type="protein sequence ID" value="CAL1378722.1"/>
    <property type="molecule type" value="Genomic_DNA"/>
</dbReference>
<feature type="chain" id="PRO_5043965533" description="Secreted protein" evidence="2">
    <location>
        <begin position="24"/>
        <end position="66"/>
    </location>
</feature>
<protein>
    <recommendedName>
        <fullName evidence="5">Secreted protein</fullName>
    </recommendedName>
</protein>
<organism evidence="3 4">
    <name type="scientific">Linum trigynum</name>
    <dbReference type="NCBI Taxonomy" id="586398"/>
    <lineage>
        <taxon>Eukaryota</taxon>
        <taxon>Viridiplantae</taxon>
        <taxon>Streptophyta</taxon>
        <taxon>Embryophyta</taxon>
        <taxon>Tracheophyta</taxon>
        <taxon>Spermatophyta</taxon>
        <taxon>Magnoliopsida</taxon>
        <taxon>eudicotyledons</taxon>
        <taxon>Gunneridae</taxon>
        <taxon>Pentapetalae</taxon>
        <taxon>rosids</taxon>
        <taxon>fabids</taxon>
        <taxon>Malpighiales</taxon>
        <taxon>Linaceae</taxon>
        <taxon>Linum</taxon>
    </lineage>
</organism>
<keyword evidence="2" id="KW-0732">Signal</keyword>
<keyword evidence="4" id="KW-1185">Reference proteome</keyword>
<evidence type="ECO:0000256" key="2">
    <source>
        <dbReference type="SAM" id="SignalP"/>
    </source>
</evidence>